<gene>
    <name evidence="3" type="ORF">CYMTET_29633</name>
</gene>
<dbReference type="Pfam" id="PF13472">
    <property type="entry name" value="Lipase_GDSL_2"/>
    <property type="match status" value="1"/>
</dbReference>
<evidence type="ECO:0000259" key="2">
    <source>
        <dbReference type="Pfam" id="PF13472"/>
    </source>
</evidence>
<dbReference type="InterPro" id="IPR013830">
    <property type="entry name" value="SGNH_hydro"/>
</dbReference>
<protein>
    <recommendedName>
        <fullName evidence="2">SGNH hydrolase-type esterase domain-containing protein</fullName>
    </recommendedName>
</protein>
<feature type="domain" description="SGNH hydrolase-type esterase" evidence="2">
    <location>
        <begin position="28"/>
        <end position="211"/>
    </location>
</feature>
<evidence type="ECO:0000313" key="4">
    <source>
        <dbReference type="Proteomes" id="UP001190700"/>
    </source>
</evidence>
<dbReference type="Proteomes" id="UP001190700">
    <property type="component" value="Unassembled WGS sequence"/>
</dbReference>
<proteinExistence type="predicted"/>
<evidence type="ECO:0000313" key="3">
    <source>
        <dbReference type="EMBL" id="KAK3261460.1"/>
    </source>
</evidence>
<feature type="region of interest" description="Disordered" evidence="1">
    <location>
        <begin position="226"/>
        <end position="280"/>
    </location>
</feature>
<sequence length="385" mass="42729">MGETGRERRLIQEANDWKKSGGLDLLFLGDTVVETWRGTEGNGKCVRCNGTPHVFSKYYGNIKAAAFGIAWDEAPHLLWRIKDGELPKGLHVKNIVVMTGGNDIAKLPARTVNETADSTLAIVDYIRRSVPMANVVVVGILPRGKVQTVNQQLPIRQDIAAVNDLIEEAVAEGADDMVQFVDCGLQFLDTQKSFIMRMLMPDYKNPSMEGHEELAKCLQPYLDIPQSQESKSHSDSDDPDDRDNRGDPKKTALGTTSSRELTELSDNNATDGSTDVDDEEPFDIKSAIAVTDKNREEMKKKGMHVVYYQQRFIWVTISYKSPLIQQFSVHPASGLAGPSATSGSLDDVISAMVKKRNLQDCRDEDNDADDEDDDVAPRRKRAAKE</sequence>
<feature type="compositionally biased region" description="Basic and acidic residues" evidence="1">
    <location>
        <begin position="230"/>
        <end position="250"/>
    </location>
</feature>
<dbReference type="Gene3D" id="3.40.50.1110">
    <property type="entry name" value="SGNH hydrolase"/>
    <property type="match status" value="1"/>
</dbReference>
<comment type="caution">
    <text evidence="3">The sequence shown here is derived from an EMBL/GenBank/DDBJ whole genome shotgun (WGS) entry which is preliminary data.</text>
</comment>
<dbReference type="InterPro" id="IPR036514">
    <property type="entry name" value="SGNH_hydro_sf"/>
</dbReference>
<organism evidence="3 4">
    <name type="scientific">Cymbomonas tetramitiformis</name>
    <dbReference type="NCBI Taxonomy" id="36881"/>
    <lineage>
        <taxon>Eukaryota</taxon>
        <taxon>Viridiplantae</taxon>
        <taxon>Chlorophyta</taxon>
        <taxon>Pyramimonadophyceae</taxon>
        <taxon>Pyramimonadales</taxon>
        <taxon>Pyramimonadaceae</taxon>
        <taxon>Cymbomonas</taxon>
    </lineage>
</organism>
<keyword evidence="4" id="KW-1185">Reference proteome</keyword>
<feature type="compositionally biased region" description="Acidic residues" evidence="1">
    <location>
        <begin position="362"/>
        <end position="374"/>
    </location>
</feature>
<feature type="region of interest" description="Disordered" evidence="1">
    <location>
        <begin position="360"/>
        <end position="385"/>
    </location>
</feature>
<dbReference type="AlphaFoldDB" id="A0AAE0FKM8"/>
<name>A0AAE0FKM8_9CHLO</name>
<reference evidence="3 4" key="1">
    <citation type="journal article" date="2015" name="Genome Biol. Evol.">
        <title>Comparative Genomics of a Bacterivorous Green Alga Reveals Evolutionary Causalities and Consequences of Phago-Mixotrophic Mode of Nutrition.</title>
        <authorList>
            <person name="Burns J.A."/>
            <person name="Paasch A."/>
            <person name="Narechania A."/>
            <person name="Kim E."/>
        </authorList>
    </citation>
    <scope>NUCLEOTIDE SEQUENCE [LARGE SCALE GENOMIC DNA]</scope>
    <source>
        <strain evidence="3 4">PLY_AMNH</strain>
    </source>
</reference>
<dbReference type="SUPFAM" id="SSF52266">
    <property type="entry name" value="SGNH hydrolase"/>
    <property type="match status" value="1"/>
</dbReference>
<dbReference type="EMBL" id="LGRX02016879">
    <property type="protein sequence ID" value="KAK3261460.1"/>
    <property type="molecule type" value="Genomic_DNA"/>
</dbReference>
<feature type="compositionally biased region" description="Polar residues" evidence="1">
    <location>
        <begin position="253"/>
        <end position="273"/>
    </location>
</feature>
<evidence type="ECO:0000256" key="1">
    <source>
        <dbReference type="SAM" id="MobiDB-lite"/>
    </source>
</evidence>
<accession>A0AAE0FKM8</accession>